<name>A0A1M7KFJ3_9FIRM</name>
<accession>A0A1M7KFJ3</accession>
<dbReference type="Pfam" id="PF12900">
    <property type="entry name" value="Pyridox_ox_2"/>
    <property type="match status" value="1"/>
</dbReference>
<dbReference type="Proteomes" id="UP000184038">
    <property type="component" value="Unassembled WGS sequence"/>
</dbReference>
<dbReference type="InterPro" id="IPR024747">
    <property type="entry name" value="Pyridox_Oxase-rel"/>
</dbReference>
<proteinExistence type="predicted"/>
<gene>
    <name evidence="1" type="ORF">SAMN02746066_02717</name>
</gene>
<dbReference type="RefSeq" id="WP_073288574.1">
    <property type="nucleotide sequence ID" value="NZ_FRCP01000013.1"/>
</dbReference>
<keyword evidence="2" id="KW-1185">Reference proteome</keyword>
<sequence length="126" mass="14194">MGQNCERTLTPDEIIWVLDRTNICRLGVAEDNQPFVLPMFYTYCANPDQITFRLLSRTNGLKMRCISVNGLVCIEVDIPVNGGFASVIGFGNAIIRCIGVDDCYNRRDEIEVCVFDITGRFYPSCL</sequence>
<dbReference type="Gene3D" id="2.30.110.10">
    <property type="entry name" value="Electron Transport, Fmn-binding Protein, Chain A"/>
    <property type="match status" value="1"/>
</dbReference>
<evidence type="ECO:0000313" key="2">
    <source>
        <dbReference type="Proteomes" id="UP000184038"/>
    </source>
</evidence>
<reference evidence="1 2" key="1">
    <citation type="submission" date="2016-11" db="EMBL/GenBank/DDBJ databases">
        <authorList>
            <person name="Jaros S."/>
            <person name="Januszkiewicz K."/>
            <person name="Wedrychowicz H."/>
        </authorList>
    </citation>
    <scope>NUCLEOTIDE SEQUENCE [LARGE SCALE GENOMIC DNA]</scope>
    <source>
        <strain evidence="1 2">DSM 15930</strain>
    </source>
</reference>
<protein>
    <submittedName>
        <fullName evidence="1">Pyridoxamine 5'-phosphate oxidase</fullName>
    </submittedName>
</protein>
<organism evidence="1 2">
    <name type="scientific">Anaerosporobacter mobilis DSM 15930</name>
    <dbReference type="NCBI Taxonomy" id="1120996"/>
    <lineage>
        <taxon>Bacteria</taxon>
        <taxon>Bacillati</taxon>
        <taxon>Bacillota</taxon>
        <taxon>Clostridia</taxon>
        <taxon>Lachnospirales</taxon>
        <taxon>Lachnospiraceae</taxon>
        <taxon>Anaerosporobacter</taxon>
    </lineage>
</organism>
<evidence type="ECO:0000313" key="1">
    <source>
        <dbReference type="EMBL" id="SHM63840.1"/>
    </source>
</evidence>
<dbReference type="OrthoDB" id="9794935at2"/>
<dbReference type="EMBL" id="FRCP01000013">
    <property type="protein sequence ID" value="SHM63840.1"/>
    <property type="molecule type" value="Genomic_DNA"/>
</dbReference>
<dbReference type="AlphaFoldDB" id="A0A1M7KFJ3"/>
<dbReference type="SUPFAM" id="SSF50475">
    <property type="entry name" value="FMN-binding split barrel"/>
    <property type="match status" value="1"/>
</dbReference>
<dbReference type="InterPro" id="IPR012349">
    <property type="entry name" value="Split_barrel_FMN-bd"/>
</dbReference>